<evidence type="ECO:0000313" key="2">
    <source>
        <dbReference type="Proteomes" id="UP000616769"/>
    </source>
</evidence>
<organism evidence="1 2">
    <name type="scientific">Sarcoptes scabiei</name>
    <name type="common">Itch mite</name>
    <name type="synonym">Acarus scabiei</name>
    <dbReference type="NCBI Taxonomy" id="52283"/>
    <lineage>
        <taxon>Eukaryota</taxon>
        <taxon>Metazoa</taxon>
        <taxon>Ecdysozoa</taxon>
        <taxon>Arthropoda</taxon>
        <taxon>Chelicerata</taxon>
        <taxon>Arachnida</taxon>
        <taxon>Acari</taxon>
        <taxon>Acariformes</taxon>
        <taxon>Sarcoptiformes</taxon>
        <taxon>Astigmata</taxon>
        <taxon>Psoroptidia</taxon>
        <taxon>Sarcoptoidea</taxon>
        <taxon>Sarcoptidae</taxon>
        <taxon>Sarcoptinae</taxon>
        <taxon>Sarcoptes</taxon>
    </lineage>
</organism>
<dbReference type="Proteomes" id="UP000616769">
    <property type="component" value="Unassembled WGS sequence"/>
</dbReference>
<name>A0A132A3T7_SARSC</name>
<accession>A0A132A3T7</accession>
<protein>
    <submittedName>
        <fullName evidence="1">Uncharacterized protein</fullName>
    </submittedName>
</protein>
<proteinExistence type="predicted"/>
<dbReference type="VEuPathDB" id="VectorBase:SSCA004910"/>
<sequence>MEYLSNRCVCVSCVITKSETGRAACVRNEQNGLIESETVDHTFISQSRRRGEKINKNLIIVSHRITAILIDE</sequence>
<dbReference type="AlphaFoldDB" id="A0A132A3T7"/>
<dbReference type="EMBL" id="JXLN01010408">
    <property type="protein sequence ID" value="KPM05657.1"/>
    <property type="molecule type" value="Genomic_DNA"/>
</dbReference>
<gene>
    <name evidence="1" type="ORF">QR98_0041230</name>
</gene>
<comment type="caution">
    <text evidence="1">The sequence shown here is derived from an EMBL/GenBank/DDBJ whole genome shotgun (WGS) entry which is preliminary data.</text>
</comment>
<evidence type="ECO:0000313" key="1">
    <source>
        <dbReference type="EMBL" id="KPM05657.1"/>
    </source>
</evidence>
<reference evidence="1 2" key="1">
    <citation type="journal article" date="2015" name="Parasit. Vectors">
        <title>Draft genome of the scabies mite.</title>
        <authorList>
            <person name="Rider S.D.Jr."/>
            <person name="Morgan M.S."/>
            <person name="Arlian L.G."/>
        </authorList>
    </citation>
    <scope>NUCLEOTIDE SEQUENCE [LARGE SCALE GENOMIC DNA]</scope>
    <source>
        <strain evidence="1">Arlian Lab</strain>
    </source>
</reference>